<keyword evidence="4" id="KW-0560">Oxidoreductase</keyword>
<dbReference type="STRING" id="1447883.A0A2B7WQU1"/>
<dbReference type="Pfam" id="PF08031">
    <property type="entry name" value="BBE"/>
    <property type="match status" value="1"/>
</dbReference>
<evidence type="ECO:0000313" key="7">
    <source>
        <dbReference type="Proteomes" id="UP000224634"/>
    </source>
</evidence>
<sequence>MRPYSWLVRAAVLSTYGVHAASSVEEYTPRSLNDTIEALGLEKYLGGLPDLESAKRSVAQRCEVACNVLDLILPSEIQLPGSTAYTNNKNSYWVQQQSSLSPACFLAMKSASSVAIAVTVSRVTRCPFIVRGGGHSDVPSASNTEDGITIDLSPMKSVSLAADQKVVSVGGGARWLDVYSALDPKNLTVIGGRTASVGVGGMSFFSSMEGFACDNVVNYAVVMADGRLLNVNRDSYPDLYFALRGGGNNFGVVIRFDLAVFKQGPMWGGVRAHLFSLDIKTILIDGITSFNQHVADDPKLAVIISFSYNYGMLFTSLVADYALPQADPDILASHFGDLSSITPASDTTRVTSLSDLTEELGAAAPIGFRNQFTTATFKNGAKLLNGIVDIFITEVNRVKDSISTTSGFVPTVAFQPMPTVMTSKFSKRGGNALGVSPSEGPLILAQFNWQWASSADDHIVIPAIKSIVDQSNALAEEMGLANDFVYLNYAAPHQKPIQGYGAENVNKLRGAQKKYDPTKVFEILQPGGFKLDM</sequence>
<dbReference type="GO" id="GO:0071949">
    <property type="term" value="F:FAD binding"/>
    <property type="evidence" value="ECO:0007669"/>
    <property type="project" value="InterPro"/>
</dbReference>
<keyword evidence="2" id="KW-0285">Flavoprotein</keyword>
<gene>
    <name evidence="6" type="ORF">AJ80_09442</name>
</gene>
<dbReference type="Pfam" id="PF01565">
    <property type="entry name" value="FAD_binding_4"/>
    <property type="match status" value="1"/>
</dbReference>
<proteinExistence type="inferred from homology"/>
<dbReference type="PANTHER" id="PTHR42973:SF13">
    <property type="entry name" value="FAD-BINDING PCMH-TYPE DOMAIN-CONTAINING PROTEIN"/>
    <property type="match status" value="1"/>
</dbReference>
<dbReference type="Gene3D" id="3.30.465.10">
    <property type="match status" value="1"/>
</dbReference>
<dbReference type="OrthoDB" id="2151789at2759"/>
<keyword evidence="3" id="KW-0274">FAD</keyword>
<dbReference type="AlphaFoldDB" id="A0A2B7WQU1"/>
<comment type="similarity">
    <text evidence="1">Belongs to the oxygen-dependent FAD-linked oxidoreductase family.</text>
</comment>
<dbReference type="InterPro" id="IPR016166">
    <property type="entry name" value="FAD-bd_PCMH"/>
</dbReference>
<dbReference type="InterPro" id="IPR006094">
    <property type="entry name" value="Oxid_FAD_bind_N"/>
</dbReference>
<dbReference type="InterPro" id="IPR050416">
    <property type="entry name" value="FAD-linked_Oxidoreductase"/>
</dbReference>
<reference evidence="6 7" key="1">
    <citation type="submission" date="2017-10" db="EMBL/GenBank/DDBJ databases">
        <title>Comparative genomics in systemic dimorphic fungi from Ajellomycetaceae.</title>
        <authorList>
            <person name="Munoz J.F."/>
            <person name="Mcewen J.G."/>
            <person name="Clay O.K."/>
            <person name="Cuomo C.A."/>
        </authorList>
    </citation>
    <scope>NUCLEOTIDE SEQUENCE [LARGE SCALE GENOMIC DNA]</scope>
    <source>
        <strain evidence="6 7">UAMH7299</strain>
    </source>
</reference>
<evidence type="ECO:0000259" key="5">
    <source>
        <dbReference type="PROSITE" id="PS51387"/>
    </source>
</evidence>
<dbReference type="InterPro" id="IPR012951">
    <property type="entry name" value="BBE"/>
</dbReference>
<feature type="domain" description="FAD-binding PCMH-type" evidence="5">
    <location>
        <begin position="98"/>
        <end position="263"/>
    </location>
</feature>
<dbReference type="PANTHER" id="PTHR42973">
    <property type="entry name" value="BINDING OXIDOREDUCTASE, PUTATIVE (AFU_ORTHOLOGUE AFUA_1G17690)-RELATED"/>
    <property type="match status" value="1"/>
</dbReference>
<dbReference type="GO" id="GO:0016491">
    <property type="term" value="F:oxidoreductase activity"/>
    <property type="evidence" value="ECO:0007669"/>
    <property type="project" value="UniProtKB-KW"/>
</dbReference>
<dbReference type="Proteomes" id="UP000224634">
    <property type="component" value="Unassembled WGS sequence"/>
</dbReference>
<organism evidence="6 7">
    <name type="scientific">Polytolypa hystricis (strain UAMH7299)</name>
    <dbReference type="NCBI Taxonomy" id="1447883"/>
    <lineage>
        <taxon>Eukaryota</taxon>
        <taxon>Fungi</taxon>
        <taxon>Dikarya</taxon>
        <taxon>Ascomycota</taxon>
        <taxon>Pezizomycotina</taxon>
        <taxon>Eurotiomycetes</taxon>
        <taxon>Eurotiomycetidae</taxon>
        <taxon>Onygenales</taxon>
        <taxon>Onygenales incertae sedis</taxon>
        <taxon>Polytolypa</taxon>
    </lineage>
</organism>
<dbReference type="SUPFAM" id="SSF56176">
    <property type="entry name" value="FAD-binding/transporter-associated domain-like"/>
    <property type="match status" value="1"/>
</dbReference>
<keyword evidence="7" id="KW-1185">Reference proteome</keyword>
<protein>
    <recommendedName>
        <fullName evidence="5">FAD-binding PCMH-type domain-containing protein</fullName>
    </recommendedName>
</protein>
<dbReference type="PROSITE" id="PS51387">
    <property type="entry name" value="FAD_PCMH"/>
    <property type="match status" value="1"/>
</dbReference>
<evidence type="ECO:0000256" key="1">
    <source>
        <dbReference type="ARBA" id="ARBA00005466"/>
    </source>
</evidence>
<dbReference type="InterPro" id="IPR016169">
    <property type="entry name" value="FAD-bd_PCMH_sub2"/>
</dbReference>
<dbReference type="InterPro" id="IPR036318">
    <property type="entry name" value="FAD-bd_PCMH-like_sf"/>
</dbReference>
<evidence type="ECO:0000313" key="6">
    <source>
        <dbReference type="EMBL" id="PGG98860.1"/>
    </source>
</evidence>
<evidence type="ECO:0000256" key="4">
    <source>
        <dbReference type="ARBA" id="ARBA00023002"/>
    </source>
</evidence>
<dbReference type="EMBL" id="PDNA01000282">
    <property type="protein sequence ID" value="PGG98860.1"/>
    <property type="molecule type" value="Genomic_DNA"/>
</dbReference>
<accession>A0A2B7WQU1</accession>
<name>A0A2B7WQU1_POLH7</name>
<comment type="caution">
    <text evidence="6">The sequence shown here is derived from an EMBL/GenBank/DDBJ whole genome shotgun (WGS) entry which is preliminary data.</text>
</comment>
<evidence type="ECO:0000256" key="3">
    <source>
        <dbReference type="ARBA" id="ARBA00022827"/>
    </source>
</evidence>
<evidence type="ECO:0000256" key="2">
    <source>
        <dbReference type="ARBA" id="ARBA00022630"/>
    </source>
</evidence>